<dbReference type="AlphaFoldDB" id="A0A292YTC2"/>
<dbReference type="PANTHER" id="PTHR43190">
    <property type="entry name" value="N-ACETYL-D-GLUCOSAMINE KINASE"/>
    <property type="match status" value="1"/>
</dbReference>
<dbReference type="EMBL" id="BDUF01000109">
    <property type="protein sequence ID" value="GAX91730.1"/>
    <property type="molecule type" value="Genomic_DNA"/>
</dbReference>
<accession>A0A292YTC2</accession>
<dbReference type="Gene3D" id="3.30.420.40">
    <property type="match status" value="2"/>
</dbReference>
<gene>
    <name evidence="2" type="ORF">EFBL_3421</name>
</gene>
<proteinExistence type="predicted"/>
<dbReference type="Proteomes" id="UP000217785">
    <property type="component" value="Unassembled WGS sequence"/>
</dbReference>
<name>A0A292YTC2_9BACL</name>
<evidence type="ECO:0000313" key="3">
    <source>
        <dbReference type="Proteomes" id="UP000217785"/>
    </source>
</evidence>
<dbReference type="OrthoDB" id="9772633at2"/>
<sequence length="318" mass="34723">MDVFVGIDGGGTKTRAMAVTKDGRLLVDLTAEGSNVNRYGWEPTQRSLSDLFGKIRAVLKEDEAVVSVYLGLAGIDREQERQRMNEWVRSQWPDAHVRVGHDALPALVAASGESKGIVLIAGTGSIAFGVNEAGETCRVGGWGYLIGDEGSGYDIGKRALIAIMRSYDGRGPSTLLTKKILTRYGLQDVPDLIPLVYSECYSRERMAELARVVMDAALEGDLVSSLLLADATVHLCELVEVLLRRLKFESRQIPLVVTGGLFHPGSMLTERIRARLEPEVRVVTSKHPPVVGALLLAQQQSGKIAAEEFQQLIRTLEQ</sequence>
<dbReference type="RefSeq" id="WP_096183806.1">
    <property type="nucleotide sequence ID" value="NZ_BDUF01000109.1"/>
</dbReference>
<dbReference type="InterPro" id="IPR043129">
    <property type="entry name" value="ATPase_NBD"/>
</dbReference>
<dbReference type="SUPFAM" id="SSF53067">
    <property type="entry name" value="Actin-like ATPase domain"/>
    <property type="match status" value="2"/>
</dbReference>
<dbReference type="Pfam" id="PF01869">
    <property type="entry name" value="BcrAD_BadFG"/>
    <property type="match status" value="1"/>
</dbReference>
<dbReference type="InterPro" id="IPR002731">
    <property type="entry name" value="ATPase_BadF"/>
</dbReference>
<dbReference type="InterPro" id="IPR052519">
    <property type="entry name" value="Euk-type_GlcNAc_Kinase"/>
</dbReference>
<comment type="caution">
    <text evidence="2">The sequence shown here is derived from an EMBL/GenBank/DDBJ whole genome shotgun (WGS) entry which is preliminary data.</text>
</comment>
<keyword evidence="3" id="KW-1185">Reference proteome</keyword>
<reference evidence="3" key="1">
    <citation type="submission" date="2017-07" db="EMBL/GenBank/DDBJ databases">
        <title>Draft genome sequence of Effusibacillus lacus strain skLN1.</title>
        <authorList>
            <person name="Watanabe M."/>
            <person name="Kojima H."/>
            <person name="Fukui M."/>
        </authorList>
    </citation>
    <scope>NUCLEOTIDE SEQUENCE [LARGE SCALE GENOMIC DNA]</scope>
    <source>
        <strain evidence="3">skLN1</strain>
    </source>
</reference>
<evidence type="ECO:0000313" key="2">
    <source>
        <dbReference type="EMBL" id="GAX91730.1"/>
    </source>
</evidence>
<dbReference type="PANTHER" id="PTHR43190:SF3">
    <property type="entry name" value="N-ACETYL-D-GLUCOSAMINE KINASE"/>
    <property type="match status" value="1"/>
</dbReference>
<protein>
    <recommendedName>
        <fullName evidence="1">ATPase BadF/BadG/BcrA/BcrD type domain-containing protein</fullName>
    </recommendedName>
</protein>
<feature type="domain" description="ATPase BadF/BadG/BcrA/BcrD type" evidence="1">
    <location>
        <begin position="5"/>
        <end position="297"/>
    </location>
</feature>
<dbReference type="CDD" id="cd24007">
    <property type="entry name" value="ASKHA_NBD_eukNAGK-like"/>
    <property type="match status" value="1"/>
</dbReference>
<evidence type="ECO:0000259" key="1">
    <source>
        <dbReference type="Pfam" id="PF01869"/>
    </source>
</evidence>
<organism evidence="2 3">
    <name type="scientific">Effusibacillus lacus</name>
    <dbReference type="NCBI Taxonomy" id="1348429"/>
    <lineage>
        <taxon>Bacteria</taxon>
        <taxon>Bacillati</taxon>
        <taxon>Bacillota</taxon>
        <taxon>Bacilli</taxon>
        <taxon>Bacillales</taxon>
        <taxon>Alicyclobacillaceae</taxon>
        <taxon>Effusibacillus</taxon>
    </lineage>
</organism>